<gene>
    <name evidence="7" type="ordered locus">Metme_2368</name>
</gene>
<feature type="domain" description="Methyl-accepting transducer" evidence="5">
    <location>
        <begin position="172"/>
        <end position="384"/>
    </location>
</feature>
<organism evidence="7 8">
    <name type="scientific">Methylomonas methanica (strain DSM 25384 / MC09)</name>
    <dbReference type="NCBI Taxonomy" id="857087"/>
    <lineage>
        <taxon>Bacteria</taxon>
        <taxon>Pseudomonadati</taxon>
        <taxon>Pseudomonadota</taxon>
        <taxon>Gammaproteobacteria</taxon>
        <taxon>Methylococcales</taxon>
        <taxon>Methylococcaceae</taxon>
        <taxon>Methylomonas</taxon>
    </lineage>
</organism>
<dbReference type="PANTHER" id="PTHR32089">
    <property type="entry name" value="METHYL-ACCEPTING CHEMOTAXIS PROTEIN MCPB"/>
    <property type="match status" value="1"/>
</dbReference>
<keyword evidence="2 4" id="KW-0807">Transducer</keyword>
<dbReference type="Pfam" id="PF00015">
    <property type="entry name" value="MCPsignal"/>
    <property type="match status" value="1"/>
</dbReference>
<evidence type="ECO:0000313" key="8">
    <source>
        <dbReference type="Proteomes" id="UP000008888"/>
    </source>
</evidence>
<keyword evidence="8" id="KW-1185">Reference proteome</keyword>
<accession>F9ZVW4</accession>
<dbReference type="GO" id="GO:0006935">
    <property type="term" value="P:chemotaxis"/>
    <property type="evidence" value="ECO:0007669"/>
    <property type="project" value="UniProtKB-ARBA"/>
</dbReference>
<evidence type="ECO:0000259" key="6">
    <source>
        <dbReference type="PROSITE" id="PS50885"/>
    </source>
</evidence>
<evidence type="ECO:0000256" key="3">
    <source>
        <dbReference type="ARBA" id="ARBA00029447"/>
    </source>
</evidence>
<dbReference type="AlphaFoldDB" id="F9ZVW4"/>
<dbReference type="PANTHER" id="PTHR32089:SF112">
    <property type="entry name" value="LYSOZYME-LIKE PROTEIN-RELATED"/>
    <property type="match status" value="1"/>
</dbReference>
<dbReference type="SMART" id="SM00283">
    <property type="entry name" value="MA"/>
    <property type="match status" value="1"/>
</dbReference>
<dbReference type="InterPro" id="IPR025991">
    <property type="entry name" value="Chemoreceptor_zinc-bind_dom"/>
</dbReference>
<dbReference type="STRING" id="857087.Metme_2368"/>
<dbReference type="InterPro" id="IPR004089">
    <property type="entry name" value="MCPsignal_dom"/>
</dbReference>
<dbReference type="PROSITE" id="PS50885">
    <property type="entry name" value="HAMP"/>
    <property type="match status" value="1"/>
</dbReference>
<name>F9ZVW4_METMM</name>
<sequence>MNSFLLFNSKNTLLILLAIILLQSTVTMINDGIDFRHLLPPGIAIIAFFLYSKQTRKETYLIKALFTLAKQISQGKLEYRITHIPSDAELSTLAWNFNSALDQIETYIREVSNCFSEAEQQRFYRKPQVRGIKGVFADNLGYIDNSLSMMEENYLSSLKESLFSELGQMKTENMLSSLQRTQQDLATITQQMQQVESITKTASNIAAESGASLASVTDKLTSIIEKIEALKTSSTDLSKSSKEIGDVTSLITNIADQTNLLALNAAIEAARAGEHGRGFAVVADEVRRLAENTKNATAQIHSTVNRFAKASLSIVQDTESMASMTDESKAAINQFERNISQVSSISMETYGKVVFTQMVGEVTYAKVNQMIYVQQGYRAMELGADSPAAKAVNLSHHNCKLGQWYHTGIGAQHYGHLPSYAKIDKPHELAHVNMQAAIQKLSDNWQSSQSIQAEIVSNFRDVEKYSLDVARLLDAIIEEKKLFESGISHDNSDADLF</sequence>
<protein>
    <submittedName>
        <fullName evidence="7">Methyl-accepting chemotaxis sensory transducer</fullName>
    </submittedName>
</protein>
<proteinExistence type="inferred from homology"/>
<dbReference type="HOGENOM" id="CLU_000445_21_3_6"/>
<dbReference type="Proteomes" id="UP000008888">
    <property type="component" value="Chromosome"/>
</dbReference>
<dbReference type="EMBL" id="CP002738">
    <property type="protein sequence ID" value="AEG00768.1"/>
    <property type="molecule type" value="Genomic_DNA"/>
</dbReference>
<dbReference type="Pfam" id="PF13682">
    <property type="entry name" value="CZB"/>
    <property type="match status" value="1"/>
</dbReference>
<dbReference type="SUPFAM" id="SSF58104">
    <property type="entry name" value="Methyl-accepting chemotaxis protein (MCP) signaling domain"/>
    <property type="match status" value="1"/>
</dbReference>
<dbReference type="Gene3D" id="1.10.287.950">
    <property type="entry name" value="Methyl-accepting chemotaxis protein"/>
    <property type="match status" value="1"/>
</dbReference>
<evidence type="ECO:0000313" key="7">
    <source>
        <dbReference type="EMBL" id="AEG00768.1"/>
    </source>
</evidence>
<evidence type="ECO:0000256" key="1">
    <source>
        <dbReference type="ARBA" id="ARBA00004370"/>
    </source>
</evidence>
<reference key="2">
    <citation type="submission" date="2011-05" db="EMBL/GenBank/DDBJ databases">
        <title>Complete genome sequence of the aerobic marine methanotroph Methylomonas methanica MC09.</title>
        <authorList>
            <person name="Boden R."/>
            <person name="Cunliffe M."/>
            <person name="Scanlan J."/>
            <person name="Moussard H."/>
            <person name="Kits K.D."/>
            <person name="Klotz M."/>
            <person name="Jetten M."/>
            <person name="Vuilleumier S."/>
            <person name="Han J."/>
            <person name="Peters L."/>
            <person name="Mikhailova N."/>
            <person name="Teshima H."/>
            <person name="Tapia R."/>
            <person name="Kyrpides N."/>
            <person name="Ivanova N."/>
            <person name="Pagani I."/>
            <person name="Cheng J.-F."/>
            <person name="Goodwin L."/>
            <person name="Han C."/>
            <person name="Hauser L."/>
            <person name="Land M."/>
            <person name="Lapidus A."/>
            <person name="Lucas S."/>
            <person name="Pitluck S."/>
            <person name="Woyke T."/>
            <person name="Stein L.Y."/>
            <person name="Murrell C."/>
        </authorList>
    </citation>
    <scope>NUCLEOTIDE SEQUENCE</scope>
    <source>
        <strain>MC09</strain>
    </source>
</reference>
<dbReference type="KEGG" id="mmt:Metme_2368"/>
<dbReference type="PROSITE" id="PS50111">
    <property type="entry name" value="CHEMOTAXIS_TRANSDUC_2"/>
    <property type="match status" value="1"/>
</dbReference>
<comment type="subcellular location">
    <subcellularLocation>
        <location evidence="1">Membrane</location>
    </subcellularLocation>
</comment>
<feature type="domain" description="HAMP" evidence="6">
    <location>
        <begin position="69"/>
        <end position="109"/>
    </location>
</feature>
<dbReference type="InterPro" id="IPR003660">
    <property type="entry name" value="HAMP_dom"/>
</dbReference>
<evidence type="ECO:0000256" key="2">
    <source>
        <dbReference type="ARBA" id="ARBA00023224"/>
    </source>
</evidence>
<dbReference type="GO" id="GO:0016020">
    <property type="term" value="C:membrane"/>
    <property type="evidence" value="ECO:0007669"/>
    <property type="project" value="UniProtKB-SubCell"/>
</dbReference>
<evidence type="ECO:0000256" key="4">
    <source>
        <dbReference type="PROSITE-ProRule" id="PRU00284"/>
    </source>
</evidence>
<comment type="similarity">
    <text evidence="3">Belongs to the methyl-accepting chemotaxis (MCP) protein family.</text>
</comment>
<reference evidence="7 8" key="1">
    <citation type="journal article" date="2011" name="J. Bacteriol.">
        <title>Complete Genome Sequence of the Aerobic Marine Methanotroph Methylomonas methanica MC09.</title>
        <authorList>
            <person name="Boden R."/>
            <person name="Cunliffe M."/>
            <person name="Scanlan J."/>
            <person name="Moussard H."/>
            <person name="Kits K.D."/>
            <person name="Klotz M.G."/>
            <person name="Jetten M.S."/>
            <person name="Vuilleumier S."/>
            <person name="Han J."/>
            <person name="Peters L."/>
            <person name="Mikhailova N."/>
            <person name="Teshima H."/>
            <person name="Tapia R."/>
            <person name="Kyrpides N."/>
            <person name="Ivanova N."/>
            <person name="Pagani I."/>
            <person name="Cheng J.F."/>
            <person name="Goodwin L."/>
            <person name="Han C."/>
            <person name="Hauser L."/>
            <person name="Land M.L."/>
            <person name="Lapidus A."/>
            <person name="Lucas S."/>
            <person name="Pitluck S."/>
            <person name="Woyke T."/>
            <person name="Stein L."/>
            <person name="Murrell J.C."/>
        </authorList>
    </citation>
    <scope>NUCLEOTIDE SEQUENCE [LARGE SCALE GENOMIC DNA]</scope>
    <source>
        <strain evidence="7 8">MC09</strain>
    </source>
</reference>
<reference evidence="8" key="3">
    <citation type="submission" date="2011-05" db="EMBL/GenBank/DDBJ databases">
        <title>Complete sequence of Methylomonas methanica MC09.</title>
        <authorList>
            <consortium name="US DOE Joint Genome Institute"/>
            <person name="Lucas S."/>
            <person name="Han J."/>
            <person name="Lapidus A."/>
            <person name="Cheng J.-F."/>
            <person name="Goodwin L."/>
            <person name="Pitluck S."/>
            <person name="Peters L."/>
            <person name="Mikhailova N."/>
            <person name="Teshima H."/>
            <person name="Han C."/>
            <person name="Tapia R."/>
            <person name="Land M."/>
            <person name="Hauser L."/>
            <person name="Kyrpides N."/>
            <person name="Ivanova N."/>
            <person name="Pagani I."/>
            <person name="Stein L."/>
            <person name="Woyke T."/>
        </authorList>
    </citation>
    <scope>NUCLEOTIDE SEQUENCE [LARGE SCALE GENOMIC DNA]</scope>
    <source>
        <strain evidence="8">MC09</strain>
    </source>
</reference>
<dbReference type="GO" id="GO:0007165">
    <property type="term" value="P:signal transduction"/>
    <property type="evidence" value="ECO:0007669"/>
    <property type="project" value="UniProtKB-KW"/>
</dbReference>
<dbReference type="eggNOG" id="COG0840">
    <property type="taxonomic scope" value="Bacteria"/>
</dbReference>
<evidence type="ECO:0000259" key="5">
    <source>
        <dbReference type="PROSITE" id="PS50111"/>
    </source>
</evidence>